<dbReference type="InterPro" id="IPR036724">
    <property type="entry name" value="Cobalamin-bd_sf"/>
</dbReference>
<comment type="caution">
    <text evidence="2">The sequence shown here is derived from an EMBL/GenBank/DDBJ whole genome shotgun (WGS) entry which is preliminary data.</text>
</comment>
<dbReference type="InterPro" id="IPR006158">
    <property type="entry name" value="Cobalamin-bd"/>
</dbReference>
<organism evidence="2 3">
    <name type="scientific">Deinococcus cellulosilyticus (strain DSM 18568 / NBRC 106333 / KACC 11606 / 5516J-15)</name>
    <dbReference type="NCBI Taxonomy" id="1223518"/>
    <lineage>
        <taxon>Bacteria</taxon>
        <taxon>Thermotogati</taxon>
        <taxon>Deinococcota</taxon>
        <taxon>Deinococci</taxon>
        <taxon>Deinococcales</taxon>
        <taxon>Deinococcaceae</taxon>
        <taxon>Deinococcus</taxon>
    </lineage>
</organism>
<dbReference type="Gene3D" id="3.40.50.280">
    <property type="entry name" value="Cobalamin-binding domain"/>
    <property type="match status" value="1"/>
</dbReference>
<name>A0A511MVV1_DEIC1</name>
<gene>
    <name evidence="2" type="ORF">DC3_00230</name>
</gene>
<dbReference type="CDD" id="cd02065">
    <property type="entry name" value="B12-binding_like"/>
    <property type="match status" value="1"/>
</dbReference>
<reference evidence="2 3" key="1">
    <citation type="submission" date="2019-07" db="EMBL/GenBank/DDBJ databases">
        <title>Whole genome shotgun sequence of Deinococcus cellulosilyticus NBRC 106333.</title>
        <authorList>
            <person name="Hosoyama A."/>
            <person name="Uohara A."/>
            <person name="Ohji S."/>
            <person name="Ichikawa N."/>
        </authorList>
    </citation>
    <scope>NUCLEOTIDE SEQUENCE [LARGE SCALE GENOMIC DNA]</scope>
    <source>
        <strain evidence="2 3">NBRC 106333</strain>
    </source>
</reference>
<dbReference type="PROSITE" id="PS51332">
    <property type="entry name" value="B12_BINDING"/>
    <property type="match status" value="1"/>
</dbReference>
<evidence type="ECO:0000313" key="3">
    <source>
        <dbReference type="Proteomes" id="UP000321306"/>
    </source>
</evidence>
<feature type="domain" description="B12-binding" evidence="1">
    <location>
        <begin position="212"/>
        <end position="332"/>
    </location>
</feature>
<dbReference type="OrthoDB" id="5756833at2"/>
<dbReference type="Pfam" id="PF02607">
    <property type="entry name" value="B12-binding_2"/>
    <property type="match status" value="1"/>
</dbReference>
<dbReference type="SUPFAM" id="SSF52242">
    <property type="entry name" value="Cobalamin (vitamin B12)-binding domain"/>
    <property type="match status" value="1"/>
</dbReference>
<dbReference type="InterPro" id="IPR036594">
    <property type="entry name" value="Meth_synthase_dom"/>
</dbReference>
<dbReference type="AlphaFoldDB" id="A0A511MVV1"/>
<dbReference type="InterPro" id="IPR003759">
    <property type="entry name" value="Cbl-bd_cap"/>
</dbReference>
<dbReference type="Gene3D" id="1.10.1240.10">
    <property type="entry name" value="Methionine synthase domain"/>
    <property type="match status" value="1"/>
</dbReference>
<dbReference type="EMBL" id="BJXB01000001">
    <property type="protein sequence ID" value="GEM44388.1"/>
    <property type="molecule type" value="Genomic_DNA"/>
</dbReference>
<proteinExistence type="predicted"/>
<dbReference type="Proteomes" id="UP000321306">
    <property type="component" value="Unassembled WGS sequence"/>
</dbReference>
<evidence type="ECO:0000259" key="1">
    <source>
        <dbReference type="PROSITE" id="PS51332"/>
    </source>
</evidence>
<evidence type="ECO:0000313" key="2">
    <source>
        <dbReference type="EMBL" id="GEM44388.1"/>
    </source>
</evidence>
<protein>
    <recommendedName>
        <fullName evidence="1">B12-binding domain-containing protein</fullName>
    </recommendedName>
</protein>
<sequence length="332" mass="36316">MNHGDALFAATQSHGQFYLATLNALLEKFAALVRSPEPPHALHTLLMRELPVVFEQLEDSASRAGSLEFTTLMVWLSQTFQARSIPVAVLHLTLQAMQQHLLDTPDLPWRTAGLSVLEDALQALSQPQEARDVTKNLPMLDLLLQTEPVSDAVLETPYLDLAVDQIQPALYRVGELWQQGKISVATEHLATLRAQNILLRGYRRAAFFPFAGRKVLVACVPGNHHTLGAQILGDAFEMQGWSCTVLMPGLPAEDLMFQIDQCKPDVVALSAGLIQQLGSTRKILQSIRLHWTSSVPVLAVGGHATQMVPHAGGALGADLWGLNARQLLQEVS</sequence>
<dbReference type="RefSeq" id="WP_146881555.1">
    <property type="nucleotide sequence ID" value="NZ_BJXB01000001.1"/>
</dbReference>
<keyword evidence="3" id="KW-1185">Reference proteome</keyword>
<accession>A0A511MVV1</accession>
<dbReference type="GO" id="GO:0046872">
    <property type="term" value="F:metal ion binding"/>
    <property type="evidence" value="ECO:0007669"/>
    <property type="project" value="InterPro"/>
</dbReference>
<dbReference type="Pfam" id="PF02310">
    <property type="entry name" value="B12-binding"/>
    <property type="match status" value="1"/>
</dbReference>
<dbReference type="GO" id="GO:0031419">
    <property type="term" value="F:cobalamin binding"/>
    <property type="evidence" value="ECO:0007669"/>
    <property type="project" value="InterPro"/>
</dbReference>